<comment type="caution">
    <text evidence="2">The sequence shown here is derived from an EMBL/GenBank/DDBJ whole genome shotgun (WGS) entry which is preliminary data.</text>
</comment>
<evidence type="ECO:0000313" key="2">
    <source>
        <dbReference type="EMBL" id="EFY98923.2"/>
    </source>
</evidence>
<dbReference type="HOGENOM" id="CLU_1578886_0_0_1"/>
<feature type="region of interest" description="Disordered" evidence="1">
    <location>
        <begin position="78"/>
        <end position="97"/>
    </location>
</feature>
<evidence type="ECO:0000256" key="1">
    <source>
        <dbReference type="SAM" id="MobiDB-lite"/>
    </source>
</evidence>
<reference evidence="2 3" key="2">
    <citation type="journal article" date="2014" name="Proc. Natl. Acad. Sci. U.S.A.">
        <title>Trajectory and genomic determinants of fungal-pathogen speciation and host adaptation.</title>
        <authorList>
            <person name="Hu X."/>
            <person name="Xiao G."/>
            <person name="Zheng P."/>
            <person name="Shang Y."/>
            <person name="Su Y."/>
            <person name="Zhang X."/>
            <person name="Liu X."/>
            <person name="Zhan S."/>
            <person name="St Leger R.J."/>
            <person name="Wang C."/>
        </authorList>
    </citation>
    <scope>GENOME REANNOTATION</scope>
    <source>
        <strain evidence="3">ARSEF 23 / ATCC MYA-3075</strain>
    </source>
</reference>
<proteinExistence type="predicted"/>
<dbReference type="Proteomes" id="UP000002498">
    <property type="component" value="Unassembled WGS sequence"/>
</dbReference>
<accession>E9F1B3</accession>
<feature type="region of interest" description="Disordered" evidence="1">
    <location>
        <begin position="1"/>
        <end position="28"/>
    </location>
</feature>
<feature type="region of interest" description="Disordered" evidence="1">
    <location>
        <begin position="136"/>
        <end position="169"/>
    </location>
</feature>
<feature type="compositionally biased region" description="Low complexity" evidence="1">
    <location>
        <begin position="158"/>
        <end position="169"/>
    </location>
</feature>
<name>E9F1B3_METRA</name>
<dbReference type="AlphaFoldDB" id="E9F1B3"/>
<organism evidence="2 3">
    <name type="scientific">Metarhizium robertsii (strain ARSEF 23 / ATCC MYA-3075)</name>
    <name type="common">Metarhizium anisopliae (strain ARSEF 23)</name>
    <dbReference type="NCBI Taxonomy" id="655844"/>
    <lineage>
        <taxon>Eukaryota</taxon>
        <taxon>Fungi</taxon>
        <taxon>Dikarya</taxon>
        <taxon>Ascomycota</taxon>
        <taxon>Pezizomycotina</taxon>
        <taxon>Sordariomycetes</taxon>
        <taxon>Hypocreomycetidae</taxon>
        <taxon>Hypocreales</taxon>
        <taxon>Clavicipitaceae</taxon>
        <taxon>Metarhizium</taxon>
    </lineage>
</organism>
<reference evidence="2 3" key="1">
    <citation type="journal article" date="2011" name="PLoS Genet.">
        <title>Genome sequencing and comparative transcriptomics of the model entomopathogenic fungi Metarhizium anisopliae and M. acridum.</title>
        <authorList>
            <person name="Gao Q."/>
            <person name="Jin K."/>
            <person name="Ying S.H."/>
            <person name="Zhang Y."/>
            <person name="Xiao G."/>
            <person name="Shang Y."/>
            <person name="Duan Z."/>
            <person name="Hu X."/>
            <person name="Xie X.Q."/>
            <person name="Zhou G."/>
            <person name="Peng G."/>
            <person name="Luo Z."/>
            <person name="Huang W."/>
            <person name="Wang B."/>
            <person name="Fang W."/>
            <person name="Wang S."/>
            <person name="Zhong Y."/>
            <person name="Ma L.J."/>
            <person name="St Leger R.J."/>
            <person name="Zhao G.P."/>
            <person name="Pei Y."/>
            <person name="Feng M.G."/>
            <person name="Xia Y."/>
            <person name="Wang C."/>
        </authorList>
    </citation>
    <scope>NUCLEOTIDE SEQUENCE [LARGE SCALE GENOMIC DNA]</scope>
    <source>
        <strain evidence="3">ARSEF 23 / ATCC MYA-3075</strain>
    </source>
</reference>
<gene>
    <name evidence="2" type="ORF">MAA_06062</name>
</gene>
<protein>
    <submittedName>
        <fullName evidence="2">N-terminal fungal transcription regulatory domain-containing protein</fullName>
    </submittedName>
</protein>
<keyword evidence="3" id="KW-1185">Reference proteome</keyword>
<feature type="compositionally biased region" description="Pro residues" evidence="1">
    <location>
        <begin position="148"/>
        <end position="157"/>
    </location>
</feature>
<dbReference type="RefSeq" id="XP_007822251.2">
    <property type="nucleotide sequence ID" value="XM_007824060.2"/>
</dbReference>
<sequence>MSNCSTRHLVSHVNEHEHEREHNQASSIHKPYHPIAQMQLLPRTRYPFGQFAGFEWAAFHPIPVSAPPDRTFPSHQLPVSPAGPGQANIRSNGPLARGVTTTTNMVPPFQPGIETSRFGICRPSRLLSEFLPPSPMSTGGVRTAPPVFHKPPPPAFPPSFSFKPLSSNR</sequence>
<dbReference type="KEGG" id="maj:MAA_06062"/>
<dbReference type="EMBL" id="ADNJ02000002">
    <property type="protein sequence ID" value="EFY98923.2"/>
    <property type="molecule type" value="Genomic_DNA"/>
</dbReference>
<evidence type="ECO:0000313" key="3">
    <source>
        <dbReference type="Proteomes" id="UP000002498"/>
    </source>
</evidence>
<feature type="compositionally biased region" description="Basic and acidic residues" evidence="1">
    <location>
        <begin position="13"/>
        <end position="23"/>
    </location>
</feature>
<dbReference type="GeneID" id="19260348"/>